<reference evidence="2" key="1">
    <citation type="submission" date="2022-10" db="EMBL/GenBank/DDBJ databases">
        <title>Culturing micro-colonial fungi from biological soil crusts in the Mojave desert and describing Neophaeococcomyces mojavensis, and introducing the new genera and species Taxawa tesnikishii.</title>
        <authorList>
            <person name="Kurbessoian T."/>
            <person name="Stajich J.E."/>
        </authorList>
    </citation>
    <scope>NUCLEOTIDE SEQUENCE</scope>
    <source>
        <strain evidence="2">TK_1</strain>
    </source>
</reference>
<dbReference type="PANTHER" id="PTHR33112">
    <property type="entry name" value="DOMAIN PROTEIN, PUTATIVE-RELATED"/>
    <property type="match status" value="1"/>
</dbReference>
<evidence type="ECO:0000313" key="2">
    <source>
        <dbReference type="EMBL" id="KAJ9655038.1"/>
    </source>
</evidence>
<sequence length="786" mass="90167">MNCGICRVIYDEFRSKWDSDKVPDEKDLFITAGLSILANSRAQNLYRLDFKLRYDRVRCQRTFILKKTSPDDPPFRTPISHSTASDEVFQLAMHWITKCKCADRPPAWYPTRLIDLSELKTRDFLDTKRLISTGQLDRGKLEEIKVRLVEKRDWEDEKPGCGNIRYVTLSHRWGSAAENQLILTTEDMERFKDGIRINELPKTFRDAIEFASRLPRVGYVWIDSLCIKQGPNEVHDWLAESAVMDQVYRESFLNISATAAKSSADGLFFSRRPELLLEDEVTLNIEGIPGARIGNNDGRNPNDTIAQDVSTELPQPISTQSPLIQWWRELWLVHLALLLAGPLLITFGYHVDMNHYGKPKLQHEPDGNTTSENDRLIYGRTRNRSKYELYRDFGPRSDNDPNTLERCTILDASFWKSHVDQAPVNQRGWVLQERLTTPRVLHFCYDQIAWECCEFDAAEGRPHGVPNFQLTSDEIVEESRLKGLDPETDGRDLRRVRLKGFPEADPHLIPGLYAFELWRRIVEVYSKTALTKPGDKLIALSGIAKSMASKIGTEKKPTGYVAGLWRKHLASQLLWKVEPVFRELDSSFEHPSKRPEDYRAPTFSWASVDADEGNGITYGEVTDQDLLIDVEEVEISHKAPENPYGIVTGGHLILWGKLRKAKLFKKDKGRFGWQLEGREKLDAEEHTNVYLDCPKDTPFGTDDIYCLPAAKGERTATEESTYLNCLLLQLLKDWEQPTFRRIGLTKLSPWGDKLARHSILHVFQSDIAMPHQGYNSKTGKHRIVIV</sequence>
<dbReference type="Pfam" id="PF06985">
    <property type="entry name" value="HET"/>
    <property type="match status" value="1"/>
</dbReference>
<proteinExistence type="predicted"/>
<evidence type="ECO:0000313" key="3">
    <source>
        <dbReference type="Proteomes" id="UP001172684"/>
    </source>
</evidence>
<evidence type="ECO:0000259" key="1">
    <source>
        <dbReference type="Pfam" id="PF06985"/>
    </source>
</evidence>
<dbReference type="EMBL" id="JAPDRL010000197">
    <property type="protein sequence ID" value="KAJ9655038.1"/>
    <property type="molecule type" value="Genomic_DNA"/>
</dbReference>
<organism evidence="2 3">
    <name type="scientific">Coniosporium apollinis</name>
    <dbReference type="NCBI Taxonomy" id="61459"/>
    <lineage>
        <taxon>Eukaryota</taxon>
        <taxon>Fungi</taxon>
        <taxon>Dikarya</taxon>
        <taxon>Ascomycota</taxon>
        <taxon>Pezizomycotina</taxon>
        <taxon>Dothideomycetes</taxon>
        <taxon>Dothideomycetes incertae sedis</taxon>
        <taxon>Coniosporium</taxon>
    </lineage>
</organism>
<keyword evidence="3" id="KW-1185">Reference proteome</keyword>
<dbReference type="Proteomes" id="UP001172684">
    <property type="component" value="Unassembled WGS sequence"/>
</dbReference>
<name>A0ABQ9NFU3_9PEZI</name>
<dbReference type="PANTHER" id="PTHR33112:SF10">
    <property type="entry name" value="TOL"/>
    <property type="match status" value="1"/>
</dbReference>
<protein>
    <recommendedName>
        <fullName evidence="1">Heterokaryon incompatibility domain-containing protein</fullName>
    </recommendedName>
</protein>
<comment type="caution">
    <text evidence="2">The sequence shown here is derived from an EMBL/GenBank/DDBJ whole genome shotgun (WGS) entry which is preliminary data.</text>
</comment>
<feature type="domain" description="Heterokaryon incompatibility" evidence="1">
    <location>
        <begin position="166"/>
        <end position="279"/>
    </location>
</feature>
<accession>A0ABQ9NFU3</accession>
<dbReference type="InterPro" id="IPR010730">
    <property type="entry name" value="HET"/>
</dbReference>
<gene>
    <name evidence="2" type="ORF">H2201_008890</name>
</gene>